<reference evidence="1 2" key="1">
    <citation type="journal article" date="2007" name="Nature">
        <title>The medaka draft genome and insights into vertebrate genome evolution.</title>
        <authorList>
            <person name="Kasahara M."/>
            <person name="Naruse K."/>
            <person name="Sasaki S."/>
            <person name="Nakatani Y."/>
            <person name="Qu W."/>
            <person name="Ahsan B."/>
            <person name="Yamada T."/>
            <person name="Nagayasu Y."/>
            <person name="Doi K."/>
            <person name="Kasai Y."/>
            <person name="Jindo T."/>
            <person name="Kobayashi D."/>
            <person name="Shimada A."/>
            <person name="Toyoda A."/>
            <person name="Kuroki Y."/>
            <person name="Fujiyama A."/>
            <person name="Sasaki T."/>
            <person name="Shimizu A."/>
            <person name="Asakawa S."/>
            <person name="Shimizu N."/>
            <person name="Hashimoto S."/>
            <person name="Yang J."/>
            <person name="Lee Y."/>
            <person name="Matsushima K."/>
            <person name="Sugano S."/>
            <person name="Sakaizumi M."/>
            <person name="Narita T."/>
            <person name="Ohishi K."/>
            <person name="Haga S."/>
            <person name="Ohta F."/>
            <person name="Nomoto H."/>
            <person name="Nogata K."/>
            <person name="Morishita T."/>
            <person name="Endo T."/>
            <person name="Shin-I T."/>
            <person name="Takeda H."/>
            <person name="Morishita S."/>
            <person name="Kohara Y."/>
        </authorList>
    </citation>
    <scope>NUCLEOTIDE SEQUENCE [LARGE SCALE GENOMIC DNA]</scope>
    <source>
        <strain evidence="1 2">Hd-rR</strain>
    </source>
</reference>
<dbReference type="Ensembl" id="ENSORLT00000041402.1">
    <property type="protein sequence ID" value="ENSORLP00000033194.1"/>
    <property type="gene ID" value="ENSORLG00000025327.1"/>
</dbReference>
<evidence type="ECO:0000313" key="2">
    <source>
        <dbReference type="Proteomes" id="UP000001038"/>
    </source>
</evidence>
<reference evidence="1" key="3">
    <citation type="submission" date="2025-09" db="UniProtKB">
        <authorList>
            <consortium name="Ensembl"/>
        </authorList>
    </citation>
    <scope>IDENTIFICATION</scope>
    <source>
        <strain evidence="1">Hd-rR</strain>
    </source>
</reference>
<evidence type="ECO:0000313" key="1">
    <source>
        <dbReference type="Ensembl" id="ENSORLP00000033194.1"/>
    </source>
</evidence>
<dbReference type="InParanoid" id="A0A3B3HNC1"/>
<dbReference type="Proteomes" id="UP000001038">
    <property type="component" value="Chromosome 9"/>
</dbReference>
<accession>A0A3B3HNC1</accession>
<dbReference type="AlphaFoldDB" id="A0A3B3HNC1"/>
<reference evidence="1" key="2">
    <citation type="submission" date="2025-08" db="UniProtKB">
        <authorList>
            <consortium name="Ensembl"/>
        </authorList>
    </citation>
    <scope>IDENTIFICATION</scope>
    <source>
        <strain evidence="1">Hd-rR</strain>
    </source>
</reference>
<organism evidence="1 2">
    <name type="scientific">Oryzias latipes</name>
    <name type="common">Japanese rice fish</name>
    <name type="synonym">Japanese killifish</name>
    <dbReference type="NCBI Taxonomy" id="8090"/>
    <lineage>
        <taxon>Eukaryota</taxon>
        <taxon>Metazoa</taxon>
        <taxon>Chordata</taxon>
        <taxon>Craniata</taxon>
        <taxon>Vertebrata</taxon>
        <taxon>Euteleostomi</taxon>
        <taxon>Actinopterygii</taxon>
        <taxon>Neopterygii</taxon>
        <taxon>Teleostei</taxon>
        <taxon>Neoteleostei</taxon>
        <taxon>Acanthomorphata</taxon>
        <taxon>Ovalentaria</taxon>
        <taxon>Atherinomorphae</taxon>
        <taxon>Beloniformes</taxon>
        <taxon>Adrianichthyidae</taxon>
        <taxon>Oryziinae</taxon>
        <taxon>Oryzias</taxon>
    </lineage>
</organism>
<sequence length="138" mass="15651">MDQRKRSPSLLVLWSIFGPHPLHSLSPNQVRKLRVIMDSDLNFKSHIKSVTSAASCSCLVKVQPTPRYYNSDLGKITLIINALRNKALQWAQAFLAIHPCLAQGHNSRFLLAQHGDLWEFNKDATARLESRIDVNCFL</sequence>
<keyword evidence="2" id="KW-1185">Reference proteome</keyword>
<name>A0A3B3HNC1_ORYLA</name>
<proteinExistence type="predicted"/>
<protein>
    <recommendedName>
        <fullName evidence="3">DUF4939 domain-containing protein</fullName>
    </recommendedName>
</protein>
<evidence type="ECO:0008006" key="3">
    <source>
        <dbReference type="Google" id="ProtNLM"/>
    </source>
</evidence>